<feature type="region of interest" description="Disordered" evidence="1">
    <location>
        <begin position="1"/>
        <end position="30"/>
    </location>
</feature>
<comment type="caution">
    <text evidence="3">The sequence shown here is derived from an EMBL/GenBank/DDBJ whole genome shotgun (WGS) entry which is preliminary data.</text>
</comment>
<dbReference type="InterPro" id="IPR053793">
    <property type="entry name" value="PB1-like"/>
</dbReference>
<name>A0A834YCD2_TETSI</name>
<evidence type="ECO:0000259" key="2">
    <source>
        <dbReference type="PROSITE" id="PS51745"/>
    </source>
</evidence>
<dbReference type="OrthoDB" id="774308at2759"/>
<dbReference type="PANTHER" id="PTHR31066">
    <property type="entry name" value="OS05G0427100 PROTEIN-RELATED"/>
    <property type="match status" value="1"/>
</dbReference>
<dbReference type="PANTHER" id="PTHR31066:SF27">
    <property type="entry name" value="EXPRESSED PROTEIN"/>
    <property type="match status" value="1"/>
</dbReference>
<proteinExistence type="predicted"/>
<dbReference type="SMART" id="SM00666">
    <property type="entry name" value="PB1"/>
    <property type="match status" value="1"/>
</dbReference>
<reference evidence="3 4" key="1">
    <citation type="submission" date="2020-04" db="EMBL/GenBank/DDBJ databases">
        <title>Plant Genome Project.</title>
        <authorList>
            <person name="Zhang R.-G."/>
        </authorList>
    </citation>
    <scope>NUCLEOTIDE SEQUENCE [LARGE SCALE GENOMIC DNA]</scope>
    <source>
        <strain evidence="3">YNK0</strain>
        <tissue evidence="3">Leaf</tissue>
    </source>
</reference>
<accession>A0A834YCD2</accession>
<evidence type="ECO:0000256" key="1">
    <source>
        <dbReference type="SAM" id="MobiDB-lite"/>
    </source>
</evidence>
<sequence>MEQPPPAGSDSVESSPRSRNTDSWDDSIPPLPSAKLRLMCSYGGHIVPRPHDKSLCYLGGHTRIVVADRHSSLAQLSTRLSRSLLNDLPFSLKYQLPNEDLDSLISVTTDEDLENMIEEYDRTSSSLKPSRIRLFLFPFNPDSASSMGSLKSETWFVDALNGVDAQTESLIGNKEVKHGQDVHSVPDSLVLETTSSFGSSSSSPSLSNLPPIGVRLQDQKVGLEEHFSQMGVSADADTQKQDEGFVVQSSSPNLFPTGIAAATVVSSGVSENPIRSFSDDEISEQGVLPKLPHLQQKPNVGLPSPDSIASDTSISNSNSAPKPVFYQDPSVHVASLYNKVSANPIDPWSNISDQTSRIKMQQVQDSGYILHPQLDQQQQHPQQRFIQSVPHYIHHHATGPAPISSYYPMYPQPQQQQQYQLDQQYPIYYLPLRQTQPYNLSTHSNLGDTATMASSRPPMAQNPAMIPPSAAYKEPAAPIYPTGPAPPPKPELAASMYRTATSTAPPLIHLPSTQHQPQYMVFPQMHHPSQSIAASSANTANYAYEVTDPAHSQIYYTQPPAATLPPQP</sequence>
<dbReference type="InterPro" id="IPR053198">
    <property type="entry name" value="Gynoecium_Dev_Regulator"/>
</dbReference>
<dbReference type="OMA" id="IHAGAHY"/>
<dbReference type="Proteomes" id="UP000655225">
    <property type="component" value="Unassembled WGS sequence"/>
</dbReference>
<organism evidence="3 4">
    <name type="scientific">Tetracentron sinense</name>
    <name type="common">Spur-leaf</name>
    <dbReference type="NCBI Taxonomy" id="13715"/>
    <lineage>
        <taxon>Eukaryota</taxon>
        <taxon>Viridiplantae</taxon>
        <taxon>Streptophyta</taxon>
        <taxon>Embryophyta</taxon>
        <taxon>Tracheophyta</taxon>
        <taxon>Spermatophyta</taxon>
        <taxon>Magnoliopsida</taxon>
        <taxon>Trochodendrales</taxon>
        <taxon>Trochodendraceae</taxon>
        <taxon>Tetracentron</taxon>
    </lineage>
</organism>
<dbReference type="CDD" id="cd06410">
    <property type="entry name" value="PB1_UP2"/>
    <property type="match status" value="1"/>
</dbReference>
<evidence type="ECO:0000313" key="4">
    <source>
        <dbReference type="Proteomes" id="UP000655225"/>
    </source>
</evidence>
<feature type="compositionally biased region" description="Polar residues" evidence="1">
    <location>
        <begin position="307"/>
        <end position="320"/>
    </location>
</feature>
<dbReference type="PROSITE" id="PS51745">
    <property type="entry name" value="PB1"/>
    <property type="match status" value="1"/>
</dbReference>
<dbReference type="InterPro" id="IPR000270">
    <property type="entry name" value="PB1_dom"/>
</dbReference>
<evidence type="ECO:0000313" key="3">
    <source>
        <dbReference type="EMBL" id="KAF8378664.1"/>
    </source>
</evidence>
<dbReference type="AlphaFoldDB" id="A0A834YCD2"/>
<dbReference type="Pfam" id="PF00564">
    <property type="entry name" value="PB1"/>
    <property type="match status" value="1"/>
</dbReference>
<dbReference type="EMBL" id="JABCRI010000023">
    <property type="protein sequence ID" value="KAF8378664.1"/>
    <property type="molecule type" value="Genomic_DNA"/>
</dbReference>
<protein>
    <recommendedName>
        <fullName evidence="2">PB1 domain-containing protein</fullName>
    </recommendedName>
</protein>
<keyword evidence="4" id="KW-1185">Reference proteome</keyword>
<feature type="region of interest" description="Disordered" evidence="1">
    <location>
        <begin position="288"/>
        <end position="321"/>
    </location>
</feature>
<dbReference type="SUPFAM" id="SSF54277">
    <property type="entry name" value="CAD &amp; PB1 domains"/>
    <property type="match status" value="1"/>
</dbReference>
<gene>
    <name evidence="3" type="ORF">HHK36_030013</name>
</gene>
<feature type="domain" description="PB1" evidence="2">
    <location>
        <begin position="35"/>
        <end position="137"/>
    </location>
</feature>
<dbReference type="Gene3D" id="3.10.20.90">
    <property type="entry name" value="Phosphatidylinositol 3-kinase Catalytic Subunit, Chain A, domain 1"/>
    <property type="match status" value="1"/>
</dbReference>